<dbReference type="VEuPathDB" id="AmoebaDB:EHI5A_056560"/>
<dbReference type="InterPro" id="IPR038716">
    <property type="entry name" value="P1/P2_N_sf"/>
</dbReference>
<feature type="compositionally biased region" description="Basic and acidic residues" evidence="4">
    <location>
        <begin position="81"/>
        <end position="90"/>
    </location>
</feature>
<accession>A0A5K1VA35</accession>
<dbReference type="VEuPathDB" id="AmoebaDB:EHI8A_029440"/>
<sequence>MEADHQQLAIAFAALLIHGCGKEVNAESILAVTKAAGIQLEGWANAMAKAFNGEKIEKLLEGFSSAAPVAAPAAAVAAPTETKEEKKEDKKEEEEEEDFGGFGDLF</sequence>
<dbReference type="FunFam" id="1.10.10.1410:FF:000002">
    <property type="entry name" value="60S acidic ribosomal protein P2"/>
    <property type="match status" value="1"/>
</dbReference>
<dbReference type="GO" id="GO:0006414">
    <property type="term" value="P:translational elongation"/>
    <property type="evidence" value="ECO:0007669"/>
    <property type="project" value="InterPro"/>
</dbReference>
<name>A0A5K1VA35_ENTHI</name>
<gene>
    <name evidence="5" type="ORF">CL6EHI_042920</name>
</gene>
<dbReference type="Gene3D" id="1.10.10.1410">
    <property type="match status" value="1"/>
</dbReference>
<evidence type="ECO:0000256" key="1">
    <source>
        <dbReference type="ARBA" id="ARBA00005436"/>
    </source>
</evidence>
<dbReference type="Proteomes" id="UP000078387">
    <property type="component" value="Unassembled WGS sequence"/>
</dbReference>
<dbReference type="Pfam" id="PF00428">
    <property type="entry name" value="Ribosomal_60s"/>
    <property type="match status" value="1"/>
</dbReference>
<dbReference type="PANTHER" id="PTHR45696:SF10">
    <property type="entry name" value="LARGE RIBOSOMAL SUBUNIT PROTEIN P1"/>
    <property type="match status" value="1"/>
</dbReference>
<proteinExistence type="inferred from homology"/>
<reference evidence="5 6" key="1">
    <citation type="submission" date="2016-05" db="EMBL/GenBank/DDBJ databases">
        <title>First whole genome sequencing of Entamoeba histolytica HM1:IMSS-clone-6.</title>
        <authorList>
            <person name="Mukherjee Avik.K."/>
            <person name="Izumyama S."/>
            <person name="Nakada-Tsukui K."/>
            <person name="Nozaki T."/>
        </authorList>
    </citation>
    <scope>NUCLEOTIDE SEQUENCE [LARGE SCALE GENOMIC DNA]</scope>
    <source>
        <strain evidence="5 6">HM1:IMSS clone 6</strain>
    </source>
</reference>
<dbReference type="VEuPathDB" id="AmoebaDB:EHI7A_032500"/>
<organism evidence="5 6">
    <name type="scientific">Entamoeba histolytica</name>
    <dbReference type="NCBI Taxonomy" id="5759"/>
    <lineage>
        <taxon>Eukaryota</taxon>
        <taxon>Amoebozoa</taxon>
        <taxon>Evosea</taxon>
        <taxon>Archamoebae</taxon>
        <taxon>Mastigamoebida</taxon>
        <taxon>Entamoebidae</taxon>
        <taxon>Entamoeba</taxon>
    </lineage>
</organism>
<dbReference type="GO" id="GO:0002181">
    <property type="term" value="P:cytoplasmic translation"/>
    <property type="evidence" value="ECO:0007669"/>
    <property type="project" value="TreeGrafter"/>
</dbReference>
<dbReference type="GO" id="GO:0030295">
    <property type="term" value="F:protein kinase activator activity"/>
    <property type="evidence" value="ECO:0007669"/>
    <property type="project" value="TreeGrafter"/>
</dbReference>
<dbReference type="GO" id="GO:0022625">
    <property type="term" value="C:cytosolic large ribosomal subunit"/>
    <property type="evidence" value="ECO:0007669"/>
    <property type="project" value="TreeGrafter"/>
</dbReference>
<dbReference type="AlphaFoldDB" id="A0A5K1VA35"/>
<feature type="region of interest" description="Disordered" evidence="4">
    <location>
        <begin position="74"/>
        <end position="106"/>
    </location>
</feature>
<evidence type="ECO:0000313" key="6">
    <source>
        <dbReference type="Proteomes" id="UP000078387"/>
    </source>
</evidence>
<comment type="similarity">
    <text evidence="1">Belongs to the eukaryotic ribosomal protein P1/P2 family.</text>
</comment>
<evidence type="ECO:0000256" key="4">
    <source>
        <dbReference type="SAM" id="MobiDB-lite"/>
    </source>
</evidence>
<dbReference type="HAMAP" id="MF_01478">
    <property type="entry name" value="Ribosomal_L12_arch"/>
    <property type="match status" value="1"/>
</dbReference>
<keyword evidence="3" id="KW-0687">Ribonucleoprotein</keyword>
<evidence type="ECO:0000313" key="5">
    <source>
        <dbReference type="EMBL" id="GAT96944.1"/>
    </source>
</evidence>
<dbReference type="GO" id="GO:0003735">
    <property type="term" value="F:structural constituent of ribosome"/>
    <property type="evidence" value="ECO:0007669"/>
    <property type="project" value="InterPro"/>
</dbReference>
<keyword evidence="2" id="KW-0689">Ribosomal protein</keyword>
<protein>
    <submittedName>
        <fullName evidence="5">60S acidic riboomal protein p1 putative</fullName>
    </submittedName>
</protein>
<dbReference type="OMA" id="REELMCV"/>
<comment type="caution">
    <text evidence="5">The sequence shown here is derived from an EMBL/GenBank/DDBJ whole genome shotgun (WGS) entry which is preliminary data.</text>
</comment>
<dbReference type="InterPro" id="IPR027534">
    <property type="entry name" value="Ribosomal_P1/P2"/>
</dbReference>
<dbReference type="GO" id="GO:0043021">
    <property type="term" value="F:ribonucleoprotein complex binding"/>
    <property type="evidence" value="ECO:0007669"/>
    <property type="project" value="TreeGrafter"/>
</dbReference>
<dbReference type="PANTHER" id="PTHR45696">
    <property type="entry name" value="60S ACIDIC RIBOSOMAL PROTEIN P1"/>
    <property type="match status" value="1"/>
</dbReference>
<evidence type="ECO:0000256" key="2">
    <source>
        <dbReference type="ARBA" id="ARBA00022980"/>
    </source>
</evidence>
<dbReference type="VEuPathDB" id="AmoebaDB:EHI_042920"/>
<evidence type="ECO:0000256" key="3">
    <source>
        <dbReference type="ARBA" id="ARBA00023274"/>
    </source>
</evidence>
<dbReference type="EMBL" id="BDEQ01000001">
    <property type="protein sequence ID" value="GAT96944.1"/>
    <property type="molecule type" value="Genomic_DNA"/>
</dbReference>
<dbReference type="CDD" id="cd05831">
    <property type="entry name" value="Ribosomal_P1"/>
    <property type="match status" value="1"/>
</dbReference>